<evidence type="ECO:0000256" key="2">
    <source>
        <dbReference type="SAM" id="MobiDB-lite"/>
    </source>
</evidence>
<proteinExistence type="predicted"/>
<evidence type="ECO:0000256" key="1">
    <source>
        <dbReference type="SAM" id="Coils"/>
    </source>
</evidence>
<feature type="coiled-coil region" evidence="1">
    <location>
        <begin position="563"/>
        <end position="597"/>
    </location>
</feature>
<feature type="region of interest" description="Disordered" evidence="2">
    <location>
        <begin position="1"/>
        <end position="29"/>
    </location>
</feature>
<dbReference type="Gene3D" id="1.10.287.1490">
    <property type="match status" value="2"/>
</dbReference>
<dbReference type="GO" id="GO:0000793">
    <property type="term" value="C:condensed chromosome"/>
    <property type="evidence" value="ECO:0007669"/>
    <property type="project" value="TreeGrafter"/>
</dbReference>
<evidence type="ECO:0000313" key="4">
    <source>
        <dbReference type="Proteomes" id="UP000266841"/>
    </source>
</evidence>
<dbReference type="PANTHER" id="PTHR43941:SF1">
    <property type="entry name" value="STRUCTURAL MAINTENANCE OF CHROMOSOMES PROTEIN 2"/>
    <property type="match status" value="1"/>
</dbReference>
<reference evidence="3 4" key="1">
    <citation type="journal article" date="2012" name="Genome Biol.">
        <title>Genome and low-iron response of an oceanic diatom adapted to chronic iron limitation.</title>
        <authorList>
            <person name="Lommer M."/>
            <person name="Specht M."/>
            <person name="Roy A.S."/>
            <person name="Kraemer L."/>
            <person name="Andreson R."/>
            <person name="Gutowska M.A."/>
            <person name="Wolf J."/>
            <person name="Bergner S.V."/>
            <person name="Schilhabel M.B."/>
            <person name="Klostermeier U.C."/>
            <person name="Beiko R.G."/>
            <person name="Rosenstiel P."/>
            <person name="Hippler M."/>
            <person name="Laroche J."/>
        </authorList>
    </citation>
    <scope>NUCLEOTIDE SEQUENCE [LARGE SCALE GENOMIC DNA]</scope>
    <source>
        <strain evidence="3 4">CCMP1005</strain>
    </source>
</reference>
<feature type="coiled-coil region" evidence="1">
    <location>
        <begin position="742"/>
        <end position="836"/>
    </location>
</feature>
<evidence type="ECO:0000313" key="3">
    <source>
        <dbReference type="EMBL" id="EJK75939.1"/>
    </source>
</evidence>
<sequence>DVAKSKSYTAVEAATTPTEAEEKKSENISESLADFVDDLMETKLDDFSRTPASVAADGKIIEDKKEEGMNMYVVHGEDQLEPDDQPAKGELLQVDGVESSLPKSPNVEVGMSLSEMPSTATANSVLGSVHEKDPMLELTSPVTLEELQCKCLELVMPLPDGNDGMAEENSGFGTKRLPDGTSVLVNYEKLLQNEATKRILIVQSTREQERVIELQNSELTSQADEIARLNEMLARVQGEMANDKEYLQKEMDLKDEQQRSLQSNLDETKVELTRLVDHVEKLQADLAESEADKAALLEQTHRLEGVLSSNASLEAESKALRSSVESLHQESANKDSQIEMLNLRVQELDREAKASVTSVDEELKIAVESLRNEIKEKDSQIYQMTNGLSETKSILLNHQDENEALRDMQQDYIAQISELKATIETMEGDSVEVEKLAAEVASLQYEMSVKSTEYDLATNTIQSLQSRVDLAETQLSQNGNQSSEVESVLREQLEGTRKLLAEEKSGYDSALEKHANTVRGLESQVQTLTEQLSSSSILLSEVSQLKTLLDLKTEEIEQSCATIQSVEADKTALEKCLEEREAEFQGLEAQLLGLNAQLTNFSTQESQLKASLDAKAAECGHYSSTVQTLESRLVDTEARLEKCLESQKGSSQDEHSLRTKVDGLKIELNVLQESWDALASDKASLEGLLQEKTTTNDAMSVDVVRMQDEVSNLRGALDDKATECLNLTRSFDSLRIERDDLLKKIQAGEHQIQQRVEQLQNELEQESKHNASYKSQNEDLRARVIQAEKILHETSQANADAISEYTQEISRLQADSQQLSKSLEATQLELETKKQDISLTAKVNELQASLVAMKQETDIISQHNRELTDSNTRLQQEKTNISQSLEARATAAERQIDSLKIECARYQAVADSSEKTSIEAKKAMAAFEDQLSQLKSRNAQLEDEVFEASFSASGTASKEHDYEALRRERDNLNDEIQRLNGQVEELLQSSRIAEGTPGESFSQTERDTLLARIQELERDSNMENLNELRDELTSMHEERHQLDLDNEELLVQLGLMQQNVCEAEGERELDLESLREQVSTLEARCSALQSQLDKSRLVSAPADQIDQVKSLQESNESLRQTVKSLEHVRQQAQISEEEIRSLRQTLDSLELQLSDKEMEIESARASTDTRDKEIFKLTSENAHLTSRLEDAGQEIDGLQSSVNNFQEDIWAEDEKIFDDDDDVASLGDMLAEDTESDDELRSQIIILAQALERSELHRASALERISSDRKSNAESLRRLGESVKRFYSAVKASDSI</sequence>
<dbReference type="GO" id="GO:0007076">
    <property type="term" value="P:mitotic chromosome condensation"/>
    <property type="evidence" value="ECO:0007669"/>
    <property type="project" value="TreeGrafter"/>
</dbReference>
<feature type="coiled-coil region" evidence="1">
    <location>
        <begin position="1071"/>
        <end position="1208"/>
    </location>
</feature>
<dbReference type="OrthoDB" id="10255522at2759"/>
<name>K0TFV1_THAOC</name>
<dbReference type="GO" id="GO:0000785">
    <property type="term" value="C:chromatin"/>
    <property type="evidence" value="ECO:0007669"/>
    <property type="project" value="TreeGrafter"/>
</dbReference>
<organism evidence="3 4">
    <name type="scientific">Thalassiosira oceanica</name>
    <name type="common">Marine diatom</name>
    <dbReference type="NCBI Taxonomy" id="159749"/>
    <lineage>
        <taxon>Eukaryota</taxon>
        <taxon>Sar</taxon>
        <taxon>Stramenopiles</taxon>
        <taxon>Ochrophyta</taxon>
        <taxon>Bacillariophyta</taxon>
        <taxon>Coscinodiscophyceae</taxon>
        <taxon>Thalassiosirophycidae</taxon>
        <taxon>Thalassiosirales</taxon>
        <taxon>Thalassiosiraceae</taxon>
        <taxon>Thalassiosira</taxon>
    </lineage>
</organism>
<feature type="coiled-coil region" evidence="1">
    <location>
        <begin position="860"/>
        <end position="1045"/>
    </location>
</feature>
<dbReference type="GO" id="GO:0000796">
    <property type="term" value="C:condensin complex"/>
    <property type="evidence" value="ECO:0007669"/>
    <property type="project" value="TreeGrafter"/>
</dbReference>
<dbReference type="Proteomes" id="UP000266841">
    <property type="component" value="Unassembled WGS sequence"/>
</dbReference>
<dbReference type="SUPFAM" id="SSF57997">
    <property type="entry name" value="Tropomyosin"/>
    <property type="match status" value="1"/>
</dbReference>
<keyword evidence="1" id="KW-0175">Coiled coil</keyword>
<dbReference type="eggNOG" id="ENOG502RUKZ">
    <property type="taxonomic scope" value="Eukaryota"/>
</dbReference>
<feature type="coiled-coil region" evidence="1">
    <location>
        <begin position="265"/>
        <end position="380"/>
    </location>
</feature>
<dbReference type="GO" id="GO:0003682">
    <property type="term" value="F:chromatin binding"/>
    <property type="evidence" value="ECO:0007669"/>
    <property type="project" value="TreeGrafter"/>
</dbReference>
<feature type="non-terminal residue" evidence="3">
    <location>
        <position position="1"/>
    </location>
</feature>
<comment type="caution">
    <text evidence="3">The sequence shown here is derived from an EMBL/GenBank/DDBJ whole genome shotgun (WGS) entry which is preliminary data.</text>
</comment>
<dbReference type="PANTHER" id="PTHR43941">
    <property type="entry name" value="STRUCTURAL MAINTENANCE OF CHROMOSOMES PROTEIN 2"/>
    <property type="match status" value="1"/>
</dbReference>
<protein>
    <submittedName>
        <fullName evidence="3">Uncharacterized protein</fullName>
    </submittedName>
</protein>
<keyword evidence="4" id="KW-1185">Reference proteome</keyword>
<feature type="compositionally biased region" description="Low complexity" evidence="2">
    <location>
        <begin position="9"/>
        <end position="18"/>
    </location>
</feature>
<dbReference type="OMA" id="MANDKEY"/>
<accession>K0TFV1</accession>
<gene>
    <name evidence="3" type="ORF">THAOC_02321</name>
</gene>
<dbReference type="EMBL" id="AGNL01002643">
    <property type="protein sequence ID" value="EJK75939.1"/>
    <property type="molecule type" value="Genomic_DNA"/>
</dbReference>